<accession>A0AA38FJP8</accession>
<comment type="caution">
    <text evidence="1">The sequence shown here is derived from an EMBL/GenBank/DDBJ whole genome shotgun (WGS) entry which is preliminary data.</text>
</comment>
<feature type="non-terminal residue" evidence="1">
    <location>
        <position position="130"/>
    </location>
</feature>
<sequence length="130" mass="15248">MLVRVGREPADSLKDGPFRENQRFLSGTVGTEVRKVRAGREKVKRPRAKRRVFRQGSPNWRMREIFVPGVWETETKVRVGREKPKRPKAKKKSQRLNRELQTAITFDSKLRFSQKTKDFLGQERPASNEI</sequence>
<name>A0AA38FJP8_TAXCH</name>
<proteinExistence type="predicted"/>
<gene>
    <name evidence="1" type="ORF">KI387_009609</name>
</gene>
<evidence type="ECO:0000313" key="2">
    <source>
        <dbReference type="Proteomes" id="UP000824469"/>
    </source>
</evidence>
<dbReference type="Proteomes" id="UP000824469">
    <property type="component" value="Unassembled WGS sequence"/>
</dbReference>
<evidence type="ECO:0000313" key="1">
    <source>
        <dbReference type="EMBL" id="KAH9305205.1"/>
    </source>
</evidence>
<protein>
    <submittedName>
        <fullName evidence="1">Uncharacterized protein</fullName>
    </submittedName>
</protein>
<reference evidence="1 2" key="1">
    <citation type="journal article" date="2021" name="Nat. Plants">
        <title>The Taxus genome provides insights into paclitaxel biosynthesis.</title>
        <authorList>
            <person name="Xiong X."/>
            <person name="Gou J."/>
            <person name="Liao Q."/>
            <person name="Li Y."/>
            <person name="Zhou Q."/>
            <person name="Bi G."/>
            <person name="Li C."/>
            <person name="Du R."/>
            <person name="Wang X."/>
            <person name="Sun T."/>
            <person name="Guo L."/>
            <person name="Liang H."/>
            <person name="Lu P."/>
            <person name="Wu Y."/>
            <person name="Zhang Z."/>
            <person name="Ro D.K."/>
            <person name="Shang Y."/>
            <person name="Huang S."/>
            <person name="Yan J."/>
        </authorList>
    </citation>
    <scope>NUCLEOTIDE SEQUENCE [LARGE SCALE GENOMIC DNA]</scope>
    <source>
        <strain evidence="1">Ta-2019</strain>
    </source>
</reference>
<dbReference type="AlphaFoldDB" id="A0AA38FJP8"/>
<keyword evidence="2" id="KW-1185">Reference proteome</keyword>
<organism evidence="1 2">
    <name type="scientific">Taxus chinensis</name>
    <name type="common">Chinese yew</name>
    <name type="synonym">Taxus wallichiana var. chinensis</name>
    <dbReference type="NCBI Taxonomy" id="29808"/>
    <lineage>
        <taxon>Eukaryota</taxon>
        <taxon>Viridiplantae</taxon>
        <taxon>Streptophyta</taxon>
        <taxon>Embryophyta</taxon>
        <taxon>Tracheophyta</taxon>
        <taxon>Spermatophyta</taxon>
        <taxon>Pinopsida</taxon>
        <taxon>Pinidae</taxon>
        <taxon>Conifers II</taxon>
        <taxon>Cupressales</taxon>
        <taxon>Taxaceae</taxon>
        <taxon>Taxus</taxon>
    </lineage>
</organism>
<dbReference type="EMBL" id="JAHRHJ020000008">
    <property type="protein sequence ID" value="KAH9305205.1"/>
    <property type="molecule type" value="Genomic_DNA"/>
</dbReference>